<reference evidence="2 3" key="1">
    <citation type="journal article" date="2019" name="Commun. Biol.">
        <title>The bagworm genome reveals a unique fibroin gene that provides high tensile strength.</title>
        <authorList>
            <person name="Kono N."/>
            <person name="Nakamura H."/>
            <person name="Ohtoshi R."/>
            <person name="Tomita M."/>
            <person name="Numata K."/>
            <person name="Arakawa K."/>
        </authorList>
    </citation>
    <scope>NUCLEOTIDE SEQUENCE [LARGE SCALE GENOMIC DNA]</scope>
</reference>
<keyword evidence="3" id="KW-1185">Reference proteome</keyword>
<dbReference type="Proteomes" id="UP000299102">
    <property type="component" value="Unassembled WGS sequence"/>
</dbReference>
<proteinExistence type="predicted"/>
<dbReference type="EMBL" id="BGZK01000150">
    <property type="protein sequence ID" value="GBP23363.1"/>
    <property type="molecule type" value="Genomic_DNA"/>
</dbReference>
<gene>
    <name evidence="2" type="ORF">EVAR_22221_1</name>
</gene>
<accession>A0A4C1UA99</accession>
<sequence length="322" mass="34712">MDGNNAFLRVSFAMATRVNLSLANGESPSHRDLATWRKSGAPDERSLRRAAFGGAPIVLAPVCAAHFAHRSGAALRPGHLTRGGGRGAPELTTSQGCPARTHFGDDSKLEHEAALTEADVDFLRILELADSIKLAFDYLGCGKESERIAGSSPSSADAGGLISHLPTSSLTHFSGRDQAWLSLINMLDGSVTSRADLTAGQRFAYCCPASQRNRESVRRLADSFYFEGLKSTERCGRKIKAVNKLPRPSPDDHQVIGEIGLLVGEWSYLLFHIASAKLPVELKTRFEQSRSTRKSGRGSWCLCLRADDERGVSNVTSTLGGS</sequence>
<comment type="caution">
    <text evidence="2">The sequence shown here is derived from an EMBL/GenBank/DDBJ whole genome shotgun (WGS) entry which is preliminary data.</text>
</comment>
<evidence type="ECO:0000256" key="1">
    <source>
        <dbReference type="SAM" id="MobiDB-lite"/>
    </source>
</evidence>
<feature type="region of interest" description="Disordered" evidence="1">
    <location>
        <begin position="78"/>
        <end position="98"/>
    </location>
</feature>
<dbReference type="AlphaFoldDB" id="A0A4C1UA99"/>
<dbReference type="OrthoDB" id="7489123at2759"/>
<evidence type="ECO:0000313" key="3">
    <source>
        <dbReference type="Proteomes" id="UP000299102"/>
    </source>
</evidence>
<organism evidence="2 3">
    <name type="scientific">Eumeta variegata</name>
    <name type="common">Bagworm moth</name>
    <name type="synonym">Eumeta japonica</name>
    <dbReference type="NCBI Taxonomy" id="151549"/>
    <lineage>
        <taxon>Eukaryota</taxon>
        <taxon>Metazoa</taxon>
        <taxon>Ecdysozoa</taxon>
        <taxon>Arthropoda</taxon>
        <taxon>Hexapoda</taxon>
        <taxon>Insecta</taxon>
        <taxon>Pterygota</taxon>
        <taxon>Neoptera</taxon>
        <taxon>Endopterygota</taxon>
        <taxon>Lepidoptera</taxon>
        <taxon>Glossata</taxon>
        <taxon>Ditrysia</taxon>
        <taxon>Tineoidea</taxon>
        <taxon>Psychidae</taxon>
        <taxon>Oiketicinae</taxon>
        <taxon>Eumeta</taxon>
    </lineage>
</organism>
<evidence type="ECO:0000313" key="2">
    <source>
        <dbReference type="EMBL" id="GBP23363.1"/>
    </source>
</evidence>
<name>A0A4C1UA99_EUMVA</name>
<protein>
    <submittedName>
        <fullName evidence="2">Uncharacterized protein</fullName>
    </submittedName>
</protein>